<dbReference type="InterPro" id="IPR051572">
    <property type="entry name" value="VTC_Complex_Subunit"/>
</dbReference>
<sequence length="509" mass="55320">MKYGEQFETESVPQWSLHNIDYNSLKHHIKVHTTRDQATAIAIPGRQDTALGRFENDLYAELCRQHDRVDLFVTSKADEIARRLQHVSNQVRRLIVRCATSGRDGMSVKRQQRFARYEQDLLQCGDDMRSLERFVNAQIVAFRKILKKYRKWTGSSTLGSRFRDNILSHPKSFTRRDLGPLQTPYNDLLETLHAAVPASRGMSPTTQSESSRPASAQLSPSETLVVPEHQPAHVGYWNEYDCGSEAGDDRNADEYAIYIDPNEDPGFPGLKAIRTFLARPVTKLHAWISSGPRPTDGDGGGGGEHGPLLGNHADTGPYGSTARSPLLTYFPALPGGAISSLTALDADADDETSSSSKYPSLLASRRSSCNGYASSSSDGFPAGYRTLRSAACLPSVADQRVALYRERVLAWAAAACFGLAYVLMGIAGILVVAGGRHKHTGGRLRVEVDAGVTLGIVTSLGLACAGLCGACSRRGGLEVWKWLVVGCLFVVACAGNGVLLVLVMGRQRL</sequence>
<dbReference type="GO" id="GO:0005774">
    <property type="term" value="C:vacuolar membrane"/>
    <property type="evidence" value="ECO:0007669"/>
    <property type="project" value="UniProtKB-SubCell"/>
</dbReference>
<feature type="transmembrane region" description="Helical" evidence="7">
    <location>
        <begin position="408"/>
        <end position="432"/>
    </location>
</feature>
<keyword evidence="5 7" id="KW-0472">Membrane</keyword>
<evidence type="ECO:0000256" key="5">
    <source>
        <dbReference type="ARBA" id="ARBA00023136"/>
    </source>
</evidence>
<evidence type="ECO:0000256" key="4">
    <source>
        <dbReference type="ARBA" id="ARBA00022989"/>
    </source>
</evidence>
<keyword evidence="3 7" id="KW-0812">Transmembrane</keyword>
<feature type="transmembrane region" description="Helical" evidence="7">
    <location>
        <begin position="482"/>
        <end position="504"/>
    </location>
</feature>
<evidence type="ECO:0000256" key="3">
    <source>
        <dbReference type="ARBA" id="ARBA00022692"/>
    </source>
</evidence>
<evidence type="ECO:0000256" key="6">
    <source>
        <dbReference type="SAM" id="MobiDB-lite"/>
    </source>
</evidence>
<evidence type="ECO:0000259" key="8">
    <source>
        <dbReference type="PROSITE" id="PS51382"/>
    </source>
</evidence>
<keyword evidence="10" id="KW-1185">Reference proteome</keyword>
<protein>
    <recommendedName>
        <fullName evidence="8">SPX domain-containing protein</fullName>
    </recommendedName>
</protein>
<evidence type="ECO:0000256" key="7">
    <source>
        <dbReference type="SAM" id="Phobius"/>
    </source>
</evidence>
<keyword evidence="2" id="KW-0926">Vacuole</keyword>
<organism evidence="9 10">
    <name type="scientific">Trichocladium antarcticum</name>
    <dbReference type="NCBI Taxonomy" id="1450529"/>
    <lineage>
        <taxon>Eukaryota</taxon>
        <taxon>Fungi</taxon>
        <taxon>Dikarya</taxon>
        <taxon>Ascomycota</taxon>
        <taxon>Pezizomycotina</taxon>
        <taxon>Sordariomycetes</taxon>
        <taxon>Sordariomycetidae</taxon>
        <taxon>Sordariales</taxon>
        <taxon>Chaetomiaceae</taxon>
        <taxon>Trichocladium</taxon>
    </lineage>
</organism>
<evidence type="ECO:0000256" key="1">
    <source>
        <dbReference type="ARBA" id="ARBA00004128"/>
    </source>
</evidence>
<accession>A0AAN6UJ72</accession>
<reference evidence="9" key="2">
    <citation type="submission" date="2023-05" db="EMBL/GenBank/DDBJ databases">
        <authorList>
            <consortium name="Lawrence Berkeley National Laboratory"/>
            <person name="Steindorff A."/>
            <person name="Hensen N."/>
            <person name="Bonometti L."/>
            <person name="Westerberg I."/>
            <person name="Brannstrom I.O."/>
            <person name="Guillou S."/>
            <person name="Cros-Aarteil S."/>
            <person name="Calhoun S."/>
            <person name="Haridas S."/>
            <person name="Kuo A."/>
            <person name="Mondo S."/>
            <person name="Pangilinan J."/>
            <person name="Riley R."/>
            <person name="Labutti K."/>
            <person name="Andreopoulos B."/>
            <person name="Lipzen A."/>
            <person name="Chen C."/>
            <person name="Yanf M."/>
            <person name="Daum C."/>
            <person name="Ng V."/>
            <person name="Clum A."/>
            <person name="Ohm R."/>
            <person name="Martin F."/>
            <person name="Silar P."/>
            <person name="Natvig D."/>
            <person name="Lalanne C."/>
            <person name="Gautier V."/>
            <person name="Ament-Velasquez S.L."/>
            <person name="Kruys A."/>
            <person name="Hutchinson M.I."/>
            <person name="Powell A.J."/>
            <person name="Barry K."/>
            <person name="Miller A.N."/>
            <person name="Grigoriev I.V."/>
            <person name="Debuchy R."/>
            <person name="Gladieux P."/>
            <person name="Thoren M.H."/>
            <person name="Johannesson H."/>
        </authorList>
    </citation>
    <scope>NUCLEOTIDE SEQUENCE</scope>
    <source>
        <strain evidence="9">CBS 123565</strain>
    </source>
</reference>
<name>A0AAN6UJ72_9PEZI</name>
<evidence type="ECO:0000313" key="10">
    <source>
        <dbReference type="Proteomes" id="UP001304895"/>
    </source>
</evidence>
<comment type="subcellular location">
    <subcellularLocation>
        <location evidence="1">Vacuole membrane</location>
        <topology evidence="1">Multi-pass membrane protein</topology>
    </subcellularLocation>
</comment>
<evidence type="ECO:0000313" key="9">
    <source>
        <dbReference type="EMBL" id="KAK4134012.1"/>
    </source>
</evidence>
<comment type="caution">
    <text evidence="9">The sequence shown here is derived from an EMBL/GenBank/DDBJ whole genome shotgun (WGS) entry which is preliminary data.</text>
</comment>
<keyword evidence="4 7" id="KW-1133">Transmembrane helix</keyword>
<proteinExistence type="predicted"/>
<gene>
    <name evidence="9" type="ORF">BT67DRAFT_37668</name>
</gene>
<dbReference type="CDD" id="cd14474">
    <property type="entry name" value="SPX_YDR089W"/>
    <property type="match status" value="1"/>
</dbReference>
<feature type="compositionally biased region" description="Polar residues" evidence="6">
    <location>
        <begin position="202"/>
        <end position="220"/>
    </location>
</feature>
<dbReference type="PANTHER" id="PTHR46140:SF1">
    <property type="entry name" value="VACUOLAR TRANSPORTER CHAPERONE COMPLEX SUBUNIT 4-RELATED"/>
    <property type="match status" value="1"/>
</dbReference>
<evidence type="ECO:0000256" key="2">
    <source>
        <dbReference type="ARBA" id="ARBA00022554"/>
    </source>
</evidence>
<dbReference type="EMBL" id="MU853410">
    <property type="protein sequence ID" value="KAK4134012.1"/>
    <property type="molecule type" value="Genomic_DNA"/>
</dbReference>
<dbReference type="InterPro" id="IPR004331">
    <property type="entry name" value="SPX_dom"/>
</dbReference>
<dbReference type="Proteomes" id="UP001304895">
    <property type="component" value="Unassembled WGS sequence"/>
</dbReference>
<feature type="region of interest" description="Disordered" evidence="6">
    <location>
        <begin position="198"/>
        <end position="220"/>
    </location>
</feature>
<dbReference type="GO" id="GO:0006799">
    <property type="term" value="P:polyphosphate biosynthetic process"/>
    <property type="evidence" value="ECO:0007669"/>
    <property type="project" value="UniProtKB-ARBA"/>
</dbReference>
<feature type="region of interest" description="Disordered" evidence="6">
    <location>
        <begin position="289"/>
        <end position="317"/>
    </location>
</feature>
<dbReference type="AlphaFoldDB" id="A0AAN6UJ72"/>
<dbReference type="PROSITE" id="PS51382">
    <property type="entry name" value="SPX"/>
    <property type="match status" value="1"/>
</dbReference>
<feature type="transmembrane region" description="Helical" evidence="7">
    <location>
        <begin position="452"/>
        <end position="470"/>
    </location>
</feature>
<dbReference type="PANTHER" id="PTHR46140">
    <property type="entry name" value="VACUOLAR TRANSPORTER CHAPERONE 1-RELATED"/>
    <property type="match status" value="1"/>
</dbReference>
<reference evidence="9" key="1">
    <citation type="journal article" date="2023" name="Mol. Phylogenet. Evol.">
        <title>Genome-scale phylogeny and comparative genomics of the fungal order Sordariales.</title>
        <authorList>
            <person name="Hensen N."/>
            <person name="Bonometti L."/>
            <person name="Westerberg I."/>
            <person name="Brannstrom I.O."/>
            <person name="Guillou S."/>
            <person name="Cros-Aarteil S."/>
            <person name="Calhoun S."/>
            <person name="Haridas S."/>
            <person name="Kuo A."/>
            <person name="Mondo S."/>
            <person name="Pangilinan J."/>
            <person name="Riley R."/>
            <person name="LaButti K."/>
            <person name="Andreopoulos B."/>
            <person name="Lipzen A."/>
            <person name="Chen C."/>
            <person name="Yan M."/>
            <person name="Daum C."/>
            <person name="Ng V."/>
            <person name="Clum A."/>
            <person name="Steindorff A."/>
            <person name="Ohm R.A."/>
            <person name="Martin F."/>
            <person name="Silar P."/>
            <person name="Natvig D.O."/>
            <person name="Lalanne C."/>
            <person name="Gautier V."/>
            <person name="Ament-Velasquez S.L."/>
            <person name="Kruys A."/>
            <person name="Hutchinson M.I."/>
            <person name="Powell A.J."/>
            <person name="Barry K."/>
            <person name="Miller A.N."/>
            <person name="Grigoriev I.V."/>
            <person name="Debuchy R."/>
            <person name="Gladieux P."/>
            <person name="Hiltunen Thoren M."/>
            <person name="Johannesson H."/>
        </authorList>
    </citation>
    <scope>NUCLEOTIDE SEQUENCE</scope>
    <source>
        <strain evidence="9">CBS 123565</strain>
    </source>
</reference>
<feature type="domain" description="SPX" evidence="8">
    <location>
        <begin position="1"/>
        <end position="163"/>
    </location>
</feature>